<name>A0A1F8A436_9EURO</name>
<dbReference type="Proteomes" id="UP000179179">
    <property type="component" value="Unassembled WGS sequence"/>
</dbReference>
<evidence type="ECO:0000256" key="1">
    <source>
        <dbReference type="SAM" id="MobiDB-lite"/>
    </source>
</evidence>
<gene>
    <name evidence="2" type="ORF">ABOM_004512</name>
</gene>
<feature type="compositionally biased region" description="Polar residues" evidence="1">
    <location>
        <begin position="185"/>
        <end position="194"/>
    </location>
</feature>
<comment type="caution">
    <text evidence="2">The sequence shown here is derived from an EMBL/GenBank/DDBJ whole genome shotgun (WGS) entry which is preliminary data.</text>
</comment>
<feature type="compositionally biased region" description="Polar residues" evidence="1">
    <location>
        <begin position="81"/>
        <end position="95"/>
    </location>
</feature>
<evidence type="ECO:0000313" key="3">
    <source>
        <dbReference type="Proteomes" id="UP000179179"/>
    </source>
</evidence>
<dbReference type="EMBL" id="LYCR01000031">
    <property type="protein sequence ID" value="OGM46502.1"/>
    <property type="molecule type" value="Genomic_DNA"/>
</dbReference>
<reference evidence="2 3" key="1">
    <citation type="journal article" date="2016" name="Genome Biol. Evol.">
        <title>Draft genome sequence of an aflatoxigenic Aspergillus species, A. bombycis.</title>
        <authorList>
            <person name="Moore G.G."/>
            <person name="Mack B.M."/>
            <person name="Beltz S.B."/>
            <person name="Gilbert M.K."/>
        </authorList>
    </citation>
    <scope>NUCLEOTIDE SEQUENCE [LARGE SCALE GENOMIC DNA]</scope>
    <source>
        <strain evidence="3">NRRL 26010</strain>
    </source>
</reference>
<protein>
    <submittedName>
        <fullName evidence="2">Uncharacterized protein</fullName>
    </submittedName>
</protein>
<feature type="compositionally biased region" description="Low complexity" evidence="1">
    <location>
        <begin position="175"/>
        <end position="184"/>
    </location>
</feature>
<feature type="compositionally biased region" description="Basic residues" evidence="1">
    <location>
        <begin position="133"/>
        <end position="142"/>
    </location>
</feature>
<dbReference type="AlphaFoldDB" id="A0A1F8A436"/>
<feature type="region of interest" description="Disordered" evidence="1">
    <location>
        <begin position="81"/>
        <end position="284"/>
    </location>
</feature>
<organism evidence="2 3">
    <name type="scientific">Aspergillus bombycis</name>
    <dbReference type="NCBI Taxonomy" id="109264"/>
    <lineage>
        <taxon>Eukaryota</taxon>
        <taxon>Fungi</taxon>
        <taxon>Dikarya</taxon>
        <taxon>Ascomycota</taxon>
        <taxon>Pezizomycotina</taxon>
        <taxon>Eurotiomycetes</taxon>
        <taxon>Eurotiomycetidae</taxon>
        <taxon>Eurotiales</taxon>
        <taxon>Aspergillaceae</taxon>
        <taxon>Aspergillus</taxon>
    </lineage>
</organism>
<dbReference type="GeneID" id="34447902"/>
<accession>A0A1F8A436</accession>
<sequence length="335" mass="37014">MTPHDHTLFTTVPYTSDIPFPDHDDLDFSLSDVFATGMLEHAPHWDLDLDMAGKPAGEFPVPTDFGFNYPVDLVELGWEGESNTRTQPNNSSNSIKHAPPLNLLPSHPASPVHDHAHTHNTNRNTNHSERRPSPPHHHHHHNNNSAIYPPSSPTTPPDTISSDTESISFGPRTPPSHSYTPTYTFNTDYHNSPNLKKRKGLHHHHHTYTYNYPEPSGDDGEEFSLGVLPEDPVFYPSTTTSTGSGHHQNPKRRRSAVDARSPSPPSQPSPYQESQPQPQPEAEAEHDIFTPLEMPDGSTRFTSNWLPVDPSGGFTICPDPLAAGGWGEAFVSVDG</sequence>
<evidence type="ECO:0000313" key="2">
    <source>
        <dbReference type="EMBL" id="OGM46502.1"/>
    </source>
</evidence>
<proteinExistence type="predicted"/>
<dbReference type="RefSeq" id="XP_022390219.1">
    <property type="nucleotide sequence ID" value="XM_022531641.1"/>
</dbReference>
<keyword evidence="3" id="KW-1185">Reference proteome</keyword>
<dbReference type="OrthoDB" id="4509688at2759"/>
<feature type="compositionally biased region" description="Basic residues" evidence="1">
    <location>
        <begin position="195"/>
        <end position="207"/>
    </location>
</feature>